<organism evidence="2 3">
    <name type="scientific">Cuscuta australis</name>
    <dbReference type="NCBI Taxonomy" id="267555"/>
    <lineage>
        <taxon>Eukaryota</taxon>
        <taxon>Viridiplantae</taxon>
        <taxon>Streptophyta</taxon>
        <taxon>Embryophyta</taxon>
        <taxon>Tracheophyta</taxon>
        <taxon>Spermatophyta</taxon>
        <taxon>Magnoliopsida</taxon>
        <taxon>eudicotyledons</taxon>
        <taxon>Gunneridae</taxon>
        <taxon>Pentapetalae</taxon>
        <taxon>asterids</taxon>
        <taxon>lamiids</taxon>
        <taxon>Solanales</taxon>
        <taxon>Convolvulaceae</taxon>
        <taxon>Cuscuteae</taxon>
        <taxon>Cuscuta</taxon>
        <taxon>Cuscuta subgen. Grammica</taxon>
        <taxon>Cuscuta sect. Cleistogrammica</taxon>
    </lineage>
</organism>
<comment type="caution">
    <text evidence="2">The sequence shown here is derived from an EMBL/GenBank/DDBJ whole genome shotgun (WGS) entry which is preliminary data.</text>
</comment>
<evidence type="ECO:0000256" key="1">
    <source>
        <dbReference type="SAM" id="MobiDB-lite"/>
    </source>
</evidence>
<feature type="region of interest" description="Disordered" evidence="1">
    <location>
        <begin position="233"/>
        <end position="300"/>
    </location>
</feature>
<feature type="compositionally biased region" description="Acidic residues" evidence="1">
    <location>
        <begin position="142"/>
        <end position="174"/>
    </location>
</feature>
<sequence>MGNFLGCFGGKDDSRKRRKQRNDVVPRHQRHGFQGIPQSAISREQSFFTEPPLANLVSQDATEEKLNLSTRKRVTFDENITTYEHISVKESTESLPEKPVEAVNEKQEEKPNRSSSSTEGGYAIPSAETYPSNYRYQNCRDSDEEEEEEEEDDDDDDEEFHDSCEEDEYSDGEDRELAHEIWTEQVDSDSCQKQSLVDHGLDDRKGYVRDRSVYVHPVLNPVENISQWKALKSKAAQPVMMPQKENLPANKQDLPRVSFSSEPKSSTHKNQQEEEIAVNASLSSWLTPPSTPPAEKSAKNVFEDRPILGALTVEELKQQISSSPRRSPSQSPVDVPIIGTVGTYWNRSGGSFKDDDNGSVSSFKGIPNTTSKYREDKRVNWHSTPFQTRLERALNRGAAEA</sequence>
<feature type="region of interest" description="Disordered" evidence="1">
    <location>
        <begin position="316"/>
        <end position="335"/>
    </location>
</feature>
<feature type="region of interest" description="Disordered" evidence="1">
    <location>
        <begin position="87"/>
        <end position="207"/>
    </location>
</feature>
<dbReference type="Proteomes" id="UP000249390">
    <property type="component" value="Unassembled WGS sequence"/>
</dbReference>
<dbReference type="EMBL" id="NQVE01000175">
    <property type="protein sequence ID" value="RAL42202.1"/>
    <property type="molecule type" value="Genomic_DNA"/>
</dbReference>
<name>A0A328D8L4_9ASTE</name>
<keyword evidence="3" id="KW-1185">Reference proteome</keyword>
<evidence type="ECO:0000313" key="3">
    <source>
        <dbReference type="Proteomes" id="UP000249390"/>
    </source>
</evidence>
<accession>A0A328D8L4</accession>
<dbReference type="AlphaFoldDB" id="A0A328D8L4"/>
<feature type="region of interest" description="Disordered" evidence="1">
    <location>
        <begin position="1"/>
        <end position="47"/>
    </location>
</feature>
<dbReference type="GO" id="GO:0007142">
    <property type="term" value="P:male meiosis II"/>
    <property type="evidence" value="ECO:0007669"/>
    <property type="project" value="InterPro"/>
</dbReference>
<reference evidence="2 3" key="1">
    <citation type="submission" date="2018-06" db="EMBL/GenBank/DDBJ databases">
        <title>The Genome of Cuscuta australis (Dodder) Provides Insight into the Evolution of Plant Parasitism.</title>
        <authorList>
            <person name="Liu H."/>
        </authorList>
    </citation>
    <scope>NUCLEOTIDE SEQUENCE [LARGE SCALE GENOMIC DNA]</scope>
    <source>
        <strain evidence="3">cv. Yunnan</strain>
        <tissue evidence="2">Vines</tissue>
    </source>
</reference>
<feature type="compositionally biased region" description="Basic and acidic residues" evidence="1">
    <location>
        <begin position="87"/>
        <end position="112"/>
    </location>
</feature>
<evidence type="ECO:0008006" key="4">
    <source>
        <dbReference type="Google" id="ProtNLM"/>
    </source>
</evidence>
<feature type="region of interest" description="Disordered" evidence="1">
    <location>
        <begin position="349"/>
        <end position="369"/>
    </location>
</feature>
<dbReference type="PANTHER" id="PTHR33318:SF4">
    <property type="entry name" value="OS04G0511700 PROTEIN"/>
    <property type="match status" value="1"/>
</dbReference>
<evidence type="ECO:0000313" key="2">
    <source>
        <dbReference type="EMBL" id="RAL42202.1"/>
    </source>
</evidence>
<feature type="compositionally biased region" description="Low complexity" evidence="1">
    <location>
        <begin position="318"/>
        <end position="332"/>
    </location>
</feature>
<proteinExistence type="predicted"/>
<protein>
    <recommendedName>
        <fullName evidence="4">Protein JASON</fullName>
    </recommendedName>
</protein>
<feature type="compositionally biased region" description="Polar residues" evidence="1">
    <location>
        <begin position="358"/>
        <end position="369"/>
    </location>
</feature>
<feature type="compositionally biased region" description="Polar residues" evidence="1">
    <location>
        <begin position="36"/>
        <end position="47"/>
    </location>
</feature>
<dbReference type="InterPro" id="IPR039300">
    <property type="entry name" value="JASON"/>
</dbReference>
<dbReference type="PANTHER" id="PTHR33318">
    <property type="entry name" value="ASPARTYL/GLUTAMYL-TRNA(ASN/GLN) AMIDOTRANSFERASE SUBUNIT"/>
    <property type="match status" value="1"/>
</dbReference>
<gene>
    <name evidence="2" type="ORF">DM860_011985</name>
</gene>
<feature type="compositionally biased region" description="Basic and acidic residues" evidence="1">
    <location>
        <begin position="10"/>
        <end position="26"/>
    </location>
</feature>